<organism evidence="8 9">
    <name type="scientific">Intoshia linei</name>
    <dbReference type="NCBI Taxonomy" id="1819745"/>
    <lineage>
        <taxon>Eukaryota</taxon>
        <taxon>Metazoa</taxon>
        <taxon>Spiralia</taxon>
        <taxon>Lophotrochozoa</taxon>
        <taxon>Mesozoa</taxon>
        <taxon>Orthonectida</taxon>
        <taxon>Rhopaluridae</taxon>
        <taxon>Intoshia</taxon>
    </lineage>
</organism>
<keyword evidence="2" id="KW-0645">Protease</keyword>
<evidence type="ECO:0000256" key="3">
    <source>
        <dbReference type="ARBA" id="ARBA00022801"/>
    </source>
</evidence>
<dbReference type="AlphaFoldDB" id="A0A177B0F0"/>
<dbReference type="Pfam" id="PF01067">
    <property type="entry name" value="Calpain_III"/>
    <property type="match status" value="1"/>
</dbReference>
<dbReference type="GO" id="GO:0006508">
    <property type="term" value="P:proteolysis"/>
    <property type="evidence" value="ECO:0007669"/>
    <property type="project" value="UniProtKB-KW"/>
</dbReference>
<dbReference type="OrthoDB" id="424753at2759"/>
<gene>
    <name evidence="8" type="ORF">A3Q56_04674</name>
</gene>
<evidence type="ECO:0000256" key="4">
    <source>
        <dbReference type="ARBA" id="ARBA00022807"/>
    </source>
</evidence>
<evidence type="ECO:0000259" key="7">
    <source>
        <dbReference type="PROSITE" id="PS50203"/>
    </source>
</evidence>
<reference evidence="8 9" key="1">
    <citation type="submission" date="2016-04" db="EMBL/GenBank/DDBJ databases">
        <title>The genome of Intoshia linei affirms orthonectids as highly simplified spiralians.</title>
        <authorList>
            <person name="Mikhailov K.V."/>
            <person name="Slusarev G.S."/>
            <person name="Nikitin M.A."/>
            <person name="Logacheva M.D."/>
            <person name="Penin A."/>
            <person name="Aleoshin V."/>
            <person name="Panchin Y.V."/>
        </authorList>
    </citation>
    <scope>NUCLEOTIDE SEQUENCE [LARGE SCALE GENOMIC DNA]</scope>
    <source>
        <strain evidence="8">Intl2013</strain>
        <tissue evidence="8">Whole animal</tissue>
    </source>
</reference>
<dbReference type="Pfam" id="PF00648">
    <property type="entry name" value="Peptidase_C2"/>
    <property type="match status" value="1"/>
</dbReference>
<dbReference type="PANTHER" id="PTHR10183">
    <property type="entry name" value="CALPAIN"/>
    <property type="match status" value="1"/>
</dbReference>
<accession>A0A177B0F0</accession>
<dbReference type="InterPro" id="IPR036213">
    <property type="entry name" value="Calpain_III_sf"/>
</dbReference>
<dbReference type="GO" id="GO:0004198">
    <property type="term" value="F:calcium-dependent cysteine-type endopeptidase activity"/>
    <property type="evidence" value="ECO:0007669"/>
    <property type="project" value="InterPro"/>
</dbReference>
<comment type="caution">
    <text evidence="8">The sequence shown here is derived from an EMBL/GenBank/DDBJ whole genome shotgun (WGS) entry which is preliminary data.</text>
</comment>
<comment type="similarity">
    <text evidence="1">Belongs to the peptidase C2 family.</text>
</comment>
<dbReference type="SMART" id="SM00230">
    <property type="entry name" value="CysPc"/>
    <property type="match status" value="1"/>
</dbReference>
<proteinExistence type="inferred from homology"/>
<protein>
    <recommendedName>
        <fullName evidence="7">Calpain catalytic domain-containing protein</fullName>
    </recommendedName>
</protein>
<dbReference type="Proteomes" id="UP000078046">
    <property type="component" value="Unassembled WGS sequence"/>
</dbReference>
<evidence type="ECO:0000313" key="9">
    <source>
        <dbReference type="Proteomes" id="UP000078046"/>
    </source>
</evidence>
<dbReference type="EMBL" id="LWCA01000619">
    <property type="protein sequence ID" value="OAF67600.1"/>
    <property type="molecule type" value="Genomic_DNA"/>
</dbReference>
<evidence type="ECO:0000256" key="6">
    <source>
        <dbReference type="PROSITE-ProRule" id="PRU00239"/>
    </source>
</evidence>
<evidence type="ECO:0000313" key="8">
    <source>
        <dbReference type="EMBL" id="OAF67600.1"/>
    </source>
</evidence>
<name>A0A177B0F0_9BILA</name>
<dbReference type="InterPro" id="IPR022682">
    <property type="entry name" value="Calpain_domain_III"/>
</dbReference>
<dbReference type="PROSITE" id="PS50203">
    <property type="entry name" value="CALPAIN_CAT"/>
    <property type="match status" value="1"/>
</dbReference>
<dbReference type="InterPro" id="IPR038765">
    <property type="entry name" value="Papain-like_cys_pep_sf"/>
</dbReference>
<keyword evidence="4" id="KW-0788">Thiol protease</keyword>
<evidence type="ECO:0000256" key="2">
    <source>
        <dbReference type="ARBA" id="ARBA00022670"/>
    </source>
</evidence>
<dbReference type="SUPFAM" id="SSF54001">
    <property type="entry name" value="Cysteine proteinases"/>
    <property type="match status" value="1"/>
</dbReference>
<keyword evidence="3" id="KW-0378">Hydrolase</keyword>
<dbReference type="PANTHER" id="PTHR10183:SF379">
    <property type="entry name" value="CALPAIN-5"/>
    <property type="match status" value="1"/>
</dbReference>
<comment type="caution">
    <text evidence="6">Lacks conserved residue(s) required for the propagation of feature annotation.</text>
</comment>
<dbReference type="InterPro" id="IPR022684">
    <property type="entry name" value="Calpain_cysteine_protease"/>
</dbReference>
<dbReference type="PRINTS" id="PR00704">
    <property type="entry name" value="CALPAIN"/>
</dbReference>
<dbReference type="Gene3D" id="2.60.120.380">
    <property type="match status" value="1"/>
</dbReference>
<feature type="active site" evidence="5">
    <location>
        <position position="376"/>
    </location>
</feature>
<sequence>MQQKIQIQGDDFTPKAYKDDFKPFTDVTYIKRNSRYSRYPSGWSMSFVEYKYNDYEALEKYKLISAECMVKKTLYEDPTFKIKQNLPKNILHKNIKFMRPHELCDNPKMTEGGIDIKNVQLGSLGTYWVLSSITNLDECMSNTTNINAELGKSVNGVFDKNITESYCGALVFVFHWIDTKCSVVIDDRIPVYDENEKNKGKMRKKKSKPVYKPLYLHSKIGNEFWMCLLEKALMAMHGKYQYIHNGQTKYYNHMLSGQLYFNISANDLIAKCMGYKVRNMDDSKMLNTLKSYGVSVQPSISDNYNFESLHYVLNYLKQAIDENFIVFGGKFIKEYQEIIHEEEKYGILKTGIAYQINRIIPAEIDGKILYIIGVKNPLIESLIIDDDLSETNNGHNDNIWSKLSSHIQVLFKDIPKQSRYQLFPHYKFFLYMDQIQLTQYKMEYQINKTVSFLPERSNGGNICLKTYYLNPRFELTVKENNGSIIIIYFNQLRSRDEKKKFTSTPISLHVFPYQSENDTYSLENNIYVENYSNDSINEYLCMLPKGRYVVICSIWQPTFCGDAIIQIQSGYGINFVEYSPKTAIEICPDLMKDIKMTGTFENQLKIDFAKMFTNRHYIGANELGIFLKRLDILKKKYMQEDITKITKSLIDEHACGMHSCVSEDEIIKICRSLKLACSILEKQKFSPNGLKMYEYREALQEYGIYMSHGLFGKLSKIYQNQYGRIDYNVGIECLCRLFHVTSKNINLNKNTKNIYNVNQCFSTIFPLDTFTTFSDRTDSISLNFNKFMILSL</sequence>
<dbReference type="SUPFAM" id="SSF49758">
    <property type="entry name" value="Calpain large subunit, middle domain (domain III)"/>
    <property type="match status" value="1"/>
</dbReference>
<feature type="domain" description="Calpain catalytic" evidence="7">
    <location>
        <begin position="76"/>
        <end position="377"/>
    </location>
</feature>
<evidence type="ECO:0000256" key="5">
    <source>
        <dbReference type="PIRSR" id="PIRSR622684-1"/>
    </source>
</evidence>
<evidence type="ECO:0000256" key="1">
    <source>
        <dbReference type="ARBA" id="ARBA00007623"/>
    </source>
</evidence>
<keyword evidence="9" id="KW-1185">Reference proteome</keyword>
<dbReference type="InterPro" id="IPR001300">
    <property type="entry name" value="Peptidase_C2_calpain_cat"/>
</dbReference>